<dbReference type="OrthoDB" id="347551at2759"/>
<protein>
    <submittedName>
        <fullName evidence="1">Uncharacterized protein</fullName>
    </submittedName>
</protein>
<gene>
    <name evidence="1" type="ORF">EAH_00055920</name>
</gene>
<evidence type="ECO:0000313" key="2">
    <source>
        <dbReference type="Proteomes" id="UP000018050"/>
    </source>
</evidence>
<dbReference type="AlphaFoldDB" id="U6GA10"/>
<accession>U6GA10</accession>
<organism evidence="1 2">
    <name type="scientific">Eimeria acervulina</name>
    <name type="common">Coccidian parasite</name>
    <dbReference type="NCBI Taxonomy" id="5801"/>
    <lineage>
        <taxon>Eukaryota</taxon>
        <taxon>Sar</taxon>
        <taxon>Alveolata</taxon>
        <taxon>Apicomplexa</taxon>
        <taxon>Conoidasida</taxon>
        <taxon>Coccidia</taxon>
        <taxon>Eucoccidiorida</taxon>
        <taxon>Eimeriorina</taxon>
        <taxon>Eimeriidae</taxon>
        <taxon>Eimeria</taxon>
    </lineage>
</organism>
<reference evidence="1" key="2">
    <citation type="submission" date="2013-10" db="EMBL/GenBank/DDBJ databases">
        <authorList>
            <person name="Aslett M."/>
        </authorList>
    </citation>
    <scope>NUCLEOTIDE SEQUENCE</scope>
    <source>
        <strain evidence="1">Houghton</strain>
    </source>
</reference>
<dbReference type="OMA" id="FTRVWHY"/>
<dbReference type="VEuPathDB" id="ToxoDB:EAH_00055920"/>
<dbReference type="RefSeq" id="XP_013253067.1">
    <property type="nucleotide sequence ID" value="XM_013397613.1"/>
</dbReference>
<sequence length="271" mass="29412">MGPALNGLACYRHKFNRSDEVFFVDAFRLSPFPSEAAAQLQTLTTIGDFAAFDVLGAASALFERGHIELQGQTLYSSLGRIASMYGDITYDITTEKGFALELSKLFKNVAQTLGIHLQVEERLEAAKRIKELYGFRKAAKVKGVAAAAAALDRAAAAAATGSRKGSVDPWERIWGVQTDADVALKWLQHQTKPQGIDPALLRAEFVAVFPEAGPVVQQHGEIEIPPSPRAPPGFFTRVWHYIAGEPPPPPPKKIPDPLEVSIHPISAAAYL</sequence>
<evidence type="ECO:0000313" key="1">
    <source>
        <dbReference type="EMBL" id="CDI76377.1"/>
    </source>
</evidence>
<dbReference type="EMBL" id="HG670372">
    <property type="protein sequence ID" value="CDI76377.1"/>
    <property type="molecule type" value="Genomic_DNA"/>
</dbReference>
<proteinExistence type="predicted"/>
<keyword evidence="2" id="KW-1185">Reference proteome</keyword>
<dbReference type="GeneID" id="25273662"/>
<dbReference type="Proteomes" id="UP000018050">
    <property type="component" value="Unassembled WGS sequence"/>
</dbReference>
<name>U6GA10_EIMAC</name>
<reference evidence="1" key="1">
    <citation type="submission" date="2013-10" db="EMBL/GenBank/DDBJ databases">
        <title>Genomic analysis of the causative agents of coccidiosis in chickens.</title>
        <authorList>
            <person name="Reid A.J."/>
            <person name="Blake D."/>
            <person name="Billington K."/>
            <person name="Browne H."/>
            <person name="Dunn M."/>
            <person name="Hung S."/>
            <person name="Kawahara F."/>
            <person name="Miranda-Saavedra D."/>
            <person name="Mourier T."/>
            <person name="Nagra H."/>
            <person name="Otto T.D."/>
            <person name="Rawlings N."/>
            <person name="Sanchez A."/>
            <person name="Sanders M."/>
            <person name="Subramaniam C."/>
            <person name="Tay Y."/>
            <person name="Dear P."/>
            <person name="Doerig C."/>
            <person name="Gruber A."/>
            <person name="Parkinson J."/>
            <person name="Shirley M."/>
            <person name="Wan K.L."/>
            <person name="Berriman M."/>
            <person name="Tomley F."/>
            <person name="Pain A."/>
        </authorList>
    </citation>
    <scope>NUCLEOTIDE SEQUENCE</scope>
    <source>
        <strain evidence="1">Houghton</strain>
    </source>
</reference>